<dbReference type="PANTHER" id="PTHR31168:SF30">
    <property type="entry name" value="DUF599 DOMAIN-CONTAINING PROTEIN"/>
    <property type="match status" value="1"/>
</dbReference>
<name>A0A2P6QAG1_ROSCH</name>
<keyword evidence="2" id="KW-0812">Transmembrane</keyword>
<dbReference type="OMA" id="MGWSKEY"/>
<feature type="transmembrane region" description="Helical" evidence="2">
    <location>
        <begin position="12"/>
        <end position="32"/>
    </location>
</feature>
<feature type="transmembrane region" description="Helical" evidence="2">
    <location>
        <begin position="66"/>
        <end position="95"/>
    </location>
</feature>
<dbReference type="Gramene" id="PRQ31144">
    <property type="protein sequence ID" value="PRQ31144"/>
    <property type="gene ID" value="RchiOBHm_Chr5g0032251"/>
</dbReference>
<reference evidence="3 4" key="1">
    <citation type="journal article" date="2018" name="Nat. Genet.">
        <title>The Rosa genome provides new insights in the design of modern roses.</title>
        <authorList>
            <person name="Bendahmane M."/>
        </authorList>
    </citation>
    <scope>NUCLEOTIDE SEQUENCE [LARGE SCALE GENOMIC DNA]</scope>
    <source>
        <strain evidence="4">cv. Old Blush</strain>
    </source>
</reference>
<gene>
    <name evidence="3" type="ORF">RchiOBHm_Chr5g0032251</name>
</gene>
<feature type="region of interest" description="Disordered" evidence="1">
    <location>
        <begin position="246"/>
        <end position="277"/>
    </location>
</feature>
<evidence type="ECO:0000313" key="3">
    <source>
        <dbReference type="EMBL" id="PRQ31144.1"/>
    </source>
</evidence>
<protein>
    <submittedName>
        <fullName evidence="3">Uncharacterized protein</fullName>
    </submittedName>
</protein>
<dbReference type="InterPro" id="IPR006747">
    <property type="entry name" value="DUF599"/>
</dbReference>
<evidence type="ECO:0000256" key="1">
    <source>
        <dbReference type="SAM" id="MobiDB-lite"/>
    </source>
</evidence>
<evidence type="ECO:0000256" key="2">
    <source>
        <dbReference type="SAM" id="Phobius"/>
    </source>
</evidence>
<accession>A0A2P6QAG1</accession>
<dbReference type="PANTHER" id="PTHR31168">
    <property type="entry name" value="OS02G0292800 PROTEIN"/>
    <property type="match status" value="1"/>
</dbReference>
<feature type="transmembrane region" description="Helical" evidence="2">
    <location>
        <begin position="120"/>
        <end position="142"/>
    </location>
</feature>
<dbReference type="Pfam" id="PF04654">
    <property type="entry name" value="DUF599"/>
    <property type="match status" value="1"/>
</dbReference>
<feature type="compositionally biased region" description="Basic and acidic residues" evidence="1">
    <location>
        <begin position="246"/>
        <end position="255"/>
    </location>
</feature>
<comment type="caution">
    <text evidence="3">The sequence shown here is derived from an EMBL/GenBank/DDBJ whole genome shotgun (WGS) entry which is preliminary data.</text>
</comment>
<keyword evidence="2" id="KW-0472">Membrane</keyword>
<feature type="compositionally biased region" description="Polar residues" evidence="1">
    <location>
        <begin position="257"/>
        <end position="266"/>
    </location>
</feature>
<evidence type="ECO:0000313" key="4">
    <source>
        <dbReference type="Proteomes" id="UP000238479"/>
    </source>
</evidence>
<dbReference type="OrthoDB" id="665451at2759"/>
<dbReference type="Proteomes" id="UP000238479">
    <property type="component" value="Chromosome 5"/>
</dbReference>
<sequence>MVWKKEYLDLILVPTGLLIMLCYHLFLLYRCLRHPETTVIGNENHCRKAWVERMLQIEAKDRGQSLAVISSTITAANFLASTSLALSSLIGAWVLNSSNSILLTSFTYGDTSPAMNSIKYVSILACFLLGLASFLHCIRSFVHATFLISMPNSDTPLSDVQKAVIHGGLFWTLGLRAIYFATNLLLWVFGPIPMFVYSVTLVLILHKLDSNSTPLHQFQPARSHDNRLMNKLAEEKPQIDRVIEQHEKSHMDDGRIQGSNCQQSPASGKDLNSEVTG</sequence>
<dbReference type="EMBL" id="PDCK01000043">
    <property type="protein sequence ID" value="PRQ31144.1"/>
    <property type="molecule type" value="Genomic_DNA"/>
</dbReference>
<organism evidence="3 4">
    <name type="scientific">Rosa chinensis</name>
    <name type="common">China rose</name>
    <dbReference type="NCBI Taxonomy" id="74649"/>
    <lineage>
        <taxon>Eukaryota</taxon>
        <taxon>Viridiplantae</taxon>
        <taxon>Streptophyta</taxon>
        <taxon>Embryophyta</taxon>
        <taxon>Tracheophyta</taxon>
        <taxon>Spermatophyta</taxon>
        <taxon>Magnoliopsida</taxon>
        <taxon>eudicotyledons</taxon>
        <taxon>Gunneridae</taxon>
        <taxon>Pentapetalae</taxon>
        <taxon>rosids</taxon>
        <taxon>fabids</taxon>
        <taxon>Rosales</taxon>
        <taxon>Rosaceae</taxon>
        <taxon>Rosoideae</taxon>
        <taxon>Rosoideae incertae sedis</taxon>
        <taxon>Rosa</taxon>
    </lineage>
</organism>
<dbReference type="AlphaFoldDB" id="A0A2P6QAG1"/>
<feature type="transmembrane region" description="Helical" evidence="2">
    <location>
        <begin position="185"/>
        <end position="205"/>
    </location>
</feature>
<keyword evidence="2" id="KW-1133">Transmembrane helix</keyword>
<proteinExistence type="predicted"/>
<keyword evidence="4" id="KW-1185">Reference proteome</keyword>
<feature type="transmembrane region" description="Helical" evidence="2">
    <location>
        <begin position="163"/>
        <end position="179"/>
    </location>
</feature>